<sequence>MPDFAHAEATAWRALGVIDQLLAARDRMASGVGGIGFLREHEAVAPVAWSWWMLISDSARVVAEAAKNGNGFVVAPVMRNLMTHAVAMAWLVDGGDAAVQAVDAYSDNQLLKLITNAKRAGWDVEGDEVETKVRAAVDERTAHPAPEVVRLTNEIRNTADLMAAFGEQEGYLPYRHLSSYSHTTRETAQLYLHRTRAGGWELRNKPRESGLNDVTWTAVCLIQAGRILDSILSEQLLAEELDQATAHLGISGDIVPRIAFAGTPPTDVGDAQLRRARCRSRRHGGIAPYRGTLIDAASPADPPGRRSRDPAQRPRQPNRRPAGSSNVAAGPARPGCSRCRSGGP</sequence>
<evidence type="ECO:0000313" key="2">
    <source>
        <dbReference type="EMBL" id="GHC82151.1"/>
    </source>
</evidence>
<accession>A0A918WTW9</accession>
<name>A0A918WTW9_9ACTN</name>
<feature type="region of interest" description="Disordered" evidence="1">
    <location>
        <begin position="286"/>
        <end position="344"/>
    </location>
</feature>
<dbReference type="Proteomes" id="UP000638353">
    <property type="component" value="Unassembled WGS sequence"/>
</dbReference>
<dbReference type="AlphaFoldDB" id="A0A918WTW9"/>
<protein>
    <submittedName>
        <fullName evidence="2">Uncharacterized protein</fullName>
    </submittedName>
</protein>
<dbReference type="RefSeq" id="WP_189822237.1">
    <property type="nucleotide sequence ID" value="NZ_BMVC01000002.1"/>
</dbReference>
<feature type="compositionally biased region" description="Low complexity" evidence="1">
    <location>
        <begin position="313"/>
        <end position="322"/>
    </location>
</feature>
<proteinExistence type="predicted"/>
<reference evidence="2" key="2">
    <citation type="submission" date="2020-09" db="EMBL/GenBank/DDBJ databases">
        <authorList>
            <person name="Sun Q."/>
            <person name="Ohkuma M."/>
        </authorList>
    </citation>
    <scope>NUCLEOTIDE SEQUENCE</scope>
    <source>
        <strain evidence="2">JCM 4637</strain>
    </source>
</reference>
<gene>
    <name evidence="2" type="ORF">GCM10010334_10140</name>
</gene>
<feature type="compositionally biased region" description="Basic and acidic residues" evidence="1">
    <location>
        <begin position="303"/>
        <end position="312"/>
    </location>
</feature>
<evidence type="ECO:0000256" key="1">
    <source>
        <dbReference type="SAM" id="MobiDB-lite"/>
    </source>
</evidence>
<dbReference type="EMBL" id="BMVC01000002">
    <property type="protein sequence ID" value="GHC82151.1"/>
    <property type="molecule type" value="Genomic_DNA"/>
</dbReference>
<evidence type="ECO:0000313" key="3">
    <source>
        <dbReference type="Proteomes" id="UP000638353"/>
    </source>
</evidence>
<reference evidence="2" key="1">
    <citation type="journal article" date="2014" name="Int. J. Syst. Evol. Microbiol.">
        <title>Complete genome sequence of Corynebacterium casei LMG S-19264T (=DSM 44701T), isolated from a smear-ripened cheese.</title>
        <authorList>
            <consortium name="US DOE Joint Genome Institute (JGI-PGF)"/>
            <person name="Walter F."/>
            <person name="Albersmeier A."/>
            <person name="Kalinowski J."/>
            <person name="Ruckert C."/>
        </authorList>
    </citation>
    <scope>NUCLEOTIDE SEQUENCE</scope>
    <source>
        <strain evidence="2">JCM 4637</strain>
    </source>
</reference>
<organism evidence="2 3">
    <name type="scientific">Streptomyces finlayi</name>
    <dbReference type="NCBI Taxonomy" id="67296"/>
    <lineage>
        <taxon>Bacteria</taxon>
        <taxon>Bacillati</taxon>
        <taxon>Actinomycetota</taxon>
        <taxon>Actinomycetes</taxon>
        <taxon>Kitasatosporales</taxon>
        <taxon>Streptomycetaceae</taxon>
        <taxon>Streptomyces</taxon>
    </lineage>
</organism>
<comment type="caution">
    <text evidence="2">The sequence shown here is derived from an EMBL/GenBank/DDBJ whole genome shotgun (WGS) entry which is preliminary data.</text>
</comment>